<reference evidence="3" key="1">
    <citation type="submission" date="2022-03" db="EMBL/GenBank/DDBJ databases">
        <authorList>
            <person name="Tunstrom K."/>
        </authorList>
    </citation>
    <scope>NUCLEOTIDE SEQUENCE</scope>
</reference>
<dbReference type="AlphaFoldDB" id="A0AAU9UCB4"/>
<organism evidence="3 4">
    <name type="scientific">Euphydryas editha</name>
    <name type="common">Edith's checkerspot</name>
    <dbReference type="NCBI Taxonomy" id="104508"/>
    <lineage>
        <taxon>Eukaryota</taxon>
        <taxon>Metazoa</taxon>
        <taxon>Ecdysozoa</taxon>
        <taxon>Arthropoda</taxon>
        <taxon>Hexapoda</taxon>
        <taxon>Insecta</taxon>
        <taxon>Pterygota</taxon>
        <taxon>Neoptera</taxon>
        <taxon>Endopterygota</taxon>
        <taxon>Lepidoptera</taxon>
        <taxon>Glossata</taxon>
        <taxon>Ditrysia</taxon>
        <taxon>Papilionoidea</taxon>
        <taxon>Nymphalidae</taxon>
        <taxon>Nymphalinae</taxon>
        <taxon>Euphydryas</taxon>
    </lineage>
</organism>
<feature type="chain" id="PRO_5043874516" evidence="2">
    <location>
        <begin position="17"/>
        <end position="244"/>
    </location>
</feature>
<evidence type="ECO:0000256" key="2">
    <source>
        <dbReference type="SAM" id="SignalP"/>
    </source>
</evidence>
<dbReference type="Proteomes" id="UP001153954">
    <property type="component" value="Unassembled WGS sequence"/>
</dbReference>
<dbReference type="EMBL" id="CAKOGL010000015">
    <property type="protein sequence ID" value="CAH2095452.1"/>
    <property type="molecule type" value="Genomic_DNA"/>
</dbReference>
<sequence length="244" mass="24994">MCLNLVIICIFVGTQNVPMPPRPSSSLSDGGGPTARPGSGAGAVAGPPPSAAPPPGAMLPQPYHHGPYKPAPYPPQPYAYPPRNHHPYPYGGYRPTPPPHPSQHYPPLKQAGRHMGPPGEAMPPPTAPGEPHDNGPAPPATALVTTGPDGAPLDEGSQQSTLSNASAASGEESCGPAKGSRKEYGAGSAAPSPSPGGASHSSAHDDYDTSPSPWPRPPSSPVFSNSHIAPESYRSKVYIHVKAH</sequence>
<name>A0AAU9UCB4_EUPED</name>
<evidence type="ECO:0000313" key="3">
    <source>
        <dbReference type="EMBL" id="CAH2095452.1"/>
    </source>
</evidence>
<feature type="compositionally biased region" description="Low complexity" evidence="1">
    <location>
        <begin position="185"/>
        <end position="201"/>
    </location>
</feature>
<feature type="compositionally biased region" description="Pro residues" evidence="1">
    <location>
        <begin position="46"/>
        <end position="57"/>
    </location>
</feature>
<feature type="region of interest" description="Disordered" evidence="1">
    <location>
        <begin position="18"/>
        <end position="234"/>
    </location>
</feature>
<comment type="caution">
    <text evidence="3">The sequence shown here is derived from an EMBL/GenBank/DDBJ whole genome shotgun (WGS) entry which is preliminary data.</text>
</comment>
<protein>
    <submittedName>
        <fullName evidence="3">Uncharacterized protein</fullName>
    </submittedName>
</protein>
<feature type="signal peptide" evidence="2">
    <location>
        <begin position="1"/>
        <end position="16"/>
    </location>
</feature>
<gene>
    <name evidence="3" type="ORF">EEDITHA_LOCUS10901</name>
</gene>
<evidence type="ECO:0000313" key="4">
    <source>
        <dbReference type="Proteomes" id="UP001153954"/>
    </source>
</evidence>
<feature type="compositionally biased region" description="Gly residues" evidence="1">
    <location>
        <begin position="29"/>
        <end position="43"/>
    </location>
</feature>
<accession>A0AAU9UCB4</accession>
<feature type="compositionally biased region" description="Pro residues" evidence="1">
    <location>
        <begin position="69"/>
        <end position="80"/>
    </location>
</feature>
<proteinExistence type="predicted"/>
<keyword evidence="2" id="KW-0732">Signal</keyword>
<keyword evidence="4" id="KW-1185">Reference proteome</keyword>
<evidence type="ECO:0000256" key="1">
    <source>
        <dbReference type="SAM" id="MobiDB-lite"/>
    </source>
</evidence>
<feature type="compositionally biased region" description="Polar residues" evidence="1">
    <location>
        <begin position="156"/>
        <end position="167"/>
    </location>
</feature>